<dbReference type="PROSITE" id="PS50128">
    <property type="entry name" value="SURP"/>
    <property type="match status" value="1"/>
</dbReference>
<dbReference type="InterPro" id="IPR035967">
    <property type="entry name" value="SWAP/Surp_sf"/>
</dbReference>
<dbReference type="GO" id="GO:0003723">
    <property type="term" value="F:RNA binding"/>
    <property type="evidence" value="ECO:0007669"/>
    <property type="project" value="InterPro"/>
</dbReference>
<proteinExistence type="predicted"/>
<gene>
    <name evidence="3" type="ORF">CUR178_05246</name>
</gene>
<reference evidence="3 4" key="1">
    <citation type="submission" date="2021-02" db="EMBL/GenBank/DDBJ databases">
        <title>Leishmania (Mundinia) enrietti genome sequencing and assembly.</title>
        <authorList>
            <person name="Almutairi H."/>
            <person name="Gatherer D."/>
        </authorList>
    </citation>
    <scope>NUCLEOTIDE SEQUENCE [LARGE SCALE GENOMIC DNA]</scope>
    <source>
        <strain evidence="3">CUR178</strain>
    </source>
</reference>
<dbReference type="KEGG" id="lenr:94172449"/>
<dbReference type="GeneID" id="94172449"/>
<accession>A0A836GLW5</accession>
<dbReference type="RefSeq" id="XP_067692481.1">
    <property type="nucleotide sequence ID" value="XM_067836939.1"/>
</dbReference>
<dbReference type="SMART" id="SM00648">
    <property type="entry name" value="SWAP"/>
    <property type="match status" value="2"/>
</dbReference>
<dbReference type="Proteomes" id="UP000674179">
    <property type="component" value="Chromosome 25"/>
</dbReference>
<dbReference type="FunFam" id="1.10.10.790:FF:000027">
    <property type="entry name" value="Surp module, putative"/>
    <property type="match status" value="1"/>
</dbReference>
<dbReference type="GO" id="GO:0005686">
    <property type="term" value="C:U2 snRNP"/>
    <property type="evidence" value="ECO:0007669"/>
    <property type="project" value="TreeGrafter"/>
</dbReference>
<feature type="compositionally biased region" description="Low complexity" evidence="1">
    <location>
        <begin position="324"/>
        <end position="349"/>
    </location>
</feature>
<dbReference type="GO" id="GO:0071013">
    <property type="term" value="C:catalytic step 2 spliceosome"/>
    <property type="evidence" value="ECO:0007669"/>
    <property type="project" value="TreeGrafter"/>
</dbReference>
<dbReference type="Pfam" id="PF01805">
    <property type="entry name" value="Surp"/>
    <property type="match status" value="1"/>
</dbReference>
<dbReference type="AlphaFoldDB" id="A0A836GLW5"/>
<dbReference type="GO" id="GO:0000381">
    <property type="term" value="P:regulation of alternative mRNA splicing, via spliceosome"/>
    <property type="evidence" value="ECO:0007669"/>
    <property type="project" value="TreeGrafter"/>
</dbReference>
<organism evidence="3 4">
    <name type="scientific">Leishmania enriettii</name>
    <dbReference type="NCBI Taxonomy" id="5663"/>
    <lineage>
        <taxon>Eukaryota</taxon>
        <taxon>Discoba</taxon>
        <taxon>Euglenozoa</taxon>
        <taxon>Kinetoplastea</taxon>
        <taxon>Metakinetoplastina</taxon>
        <taxon>Trypanosomatida</taxon>
        <taxon>Trypanosomatidae</taxon>
        <taxon>Leishmaniinae</taxon>
        <taxon>Leishmania</taxon>
    </lineage>
</organism>
<feature type="compositionally biased region" description="Basic and acidic residues" evidence="1">
    <location>
        <begin position="384"/>
        <end position="395"/>
    </location>
</feature>
<dbReference type="GO" id="GO:0045292">
    <property type="term" value="P:mRNA cis splicing, via spliceosome"/>
    <property type="evidence" value="ECO:0007669"/>
    <property type="project" value="InterPro"/>
</dbReference>
<dbReference type="InterPro" id="IPR045146">
    <property type="entry name" value="SF3A1"/>
</dbReference>
<comment type="caution">
    <text evidence="3">The sequence shown here is derived from an EMBL/GenBank/DDBJ whole genome shotgun (WGS) entry which is preliminary data.</text>
</comment>
<dbReference type="OrthoDB" id="447637at2759"/>
<dbReference type="Gene3D" id="1.10.10.790">
    <property type="entry name" value="Surp module"/>
    <property type="match status" value="1"/>
</dbReference>
<sequence>MESQEALPTIVVPGPELREKVDAFAARLSALDRRKADEMVAKLLASSKRNQFLFVDTSHIFYPYFLSRLTEFRQHPELRPQKSGANKDSDGAAGGEKGAAATTTKNGTITRTMGGTAGAKNDPQREELLRQTEAEARRYLEDPFPNHYSLDRKAGTVDVTALLMDVLSTTAQYTAKYGDKFLAAVQGKQRHNPMFHFLYEDDVRHGMFHKLVESYRRILNFDEEETETRLESLESHSYLLDTVCAEKKKYAKAALARRRAALLTDEELRGRLQWTLFSVVKTFRLSDLQLDGPVPDTAASRQRTAPAAHAKFLSPVLTSMTTSRETAAEAPAPVTPAATASGGPTAPRASTLHPPGAASPSFAPVFMSSTLVKGTGSNGKRPRERGGQREAHGRS</sequence>
<feature type="region of interest" description="Disordered" evidence="1">
    <location>
        <begin position="321"/>
        <end position="395"/>
    </location>
</feature>
<evidence type="ECO:0000256" key="1">
    <source>
        <dbReference type="SAM" id="MobiDB-lite"/>
    </source>
</evidence>
<feature type="region of interest" description="Disordered" evidence="1">
    <location>
        <begin position="77"/>
        <end position="126"/>
    </location>
</feature>
<dbReference type="SUPFAM" id="SSF109905">
    <property type="entry name" value="Surp module (SWAP domain)"/>
    <property type="match status" value="1"/>
</dbReference>
<evidence type="ECO:0000259" key="2">
    <source>
        <dbReference type="PROSITE" id="PS50128"/>
    </source>
</evidence>
<dbReference type="InterPro" id="IPR000061">
    <property type="entry name" value="Surp"/>
</dbReference>
<dbReference type="EMBL" id="JAFHKP010000025">
    <property type="protein sequence ID" value="KAG5477541.1"/>
    <property type="molecule type" value="Genomic_DNA"/>
</dbReference>
<feature type="compositionally biased region" description="Low complexity" evidence="1">
    <location>
        <begin position="98"/>
        <end position="110"/>
    </location>
</feature>
<dbReference type="GO" id="GO:0071004">
    <property type="term" value="C:U2-type prespliceosome"/>
    <property type="evidence" value="ECO:0007669"/>
    <property type="project" value="TreeGrafter"/>
</dbReference>
<evidence type="ECO:0000313" key="3">
    <source>
        <dbReference type="EMBL" id="KAG5477541.1"/>
    </source>
</evidence>
<name>A0A836GLW5_LEIEN</name>
<keyword evidence="4" id="KW-1185">Reference proteome</keyword>
<feature type="compositionally biased region" description="Basic and acidic residues" evidence="1">
    <location>
        <begin position="77"/>
        <end position="90"/>
    </location>
</feature>
<dbReference type="PANTHER" id="PTHR15316">
    <property type="entry name" value="SPLICEOSOME ASSOCIATED PROTEIN 114/SWAP SPLICING FACTOR-RELATED"/>
    <property type="match status" value="1"/>
</dbReference>
<protein>
    <recommendedName>
        <fullName evidence="2">SURP motif domain-containing protein</fullName>
    </recommendedName>
</protein>
<dbReference type="PANTHER" id="PTHR15316:SF12">
    <property type="entry name" value="SURP MOTIF DOMAIN-CONTAINING PROTEIN"/>
    <property type="match status" value="1"/>
</dbReference>
<feature type="domain" description="SURP motif" evidence="2">
    <location>
        <begin position="166"/>
        <end position="208"/>
    </location>
</feature>
<evidence type="ECO:0000313" key="4">
    <source>
        <dbReference type="Proteomes" id="UP000674179"/>
    </source>
</evidence>